<evidence type="ECO:0000313" key="2">
    <source>
        <dbReference type="EMBL" id="ROV98056.1"/>
    </source>
</evidence>
<evidence type="ECO:0000313" key="3">
    <source>
        <dbReference type="Proteomes" id="UP000283895"/>
    </source>
</evidence>
<dbReference type="Gene3D" id="2.60.120.200">
    <property type="match status" value="1"/>
</dbReference>
<dbReference type="STRING" id="356882.A0A423W410"/>
<dbReference type="PANTHER" id="PTHR35332">
    <property type="entry name" value="REGULATION OF ENOLASE PROTEIN 1"/>
    <property type="match status" value="1"/>
</dbReference>
<gene>
    <name evidence="2" type="ORF">VMCG_07053</name>
</gene>
<keyword evidence="3" id="KW-1185">Reference proteome</keyword>
<dbReference type="PANTHER" id="PTHR35332:SF2">
    <property type="entry name" value="REGULATION OF ENOLASE PROTEIN 1"/>
    <property type="match status" value="1"/>
</dbReference>
<feature type="region of interest" description="Disordered" evidence="1">
    <location>
        <begin position="69"/>
        <end position="88"/>
    </location>
</feature>
<proteinExistence type="predicted"/>
<dbReference type="Proteomes" id="UP000283895">
    <property type="component" value="Unassembled WGS sequence"/>
</dbReference>
<dbReference type="AlphaFoldDB" id="A0A423W410"/>
<dbReference type="Pfam" id="PF07081">
    <property type="entry name" value="DUF1349"/>
    <property type="match status" value="1"/>
</dbReference>
<comment type="caution">
    <text evidence="2">The sequence shown here is derived from an EMBL/GenBank/DDBJ whole genome shotgun (WGS) entry which is preliminary data.</text>
</comment>
<name>A0A423W410_9PEZI</name>
<dbReference type="EMBL" id="LKEA01000027">
    <property type="protein sequence ID" value="ROV98056.1"/>
    <property type="molecule type" value="Genomic_DNA"/>
</dbReference>
<dbReference type="InterPro" id="IPR009784">
    <property type="entry name" value="DUF1349"/>
</dbReference>
<accession>A0A423W410</accession>
<evidence type="ECO:0000256" key="1">
    <source>
        <dbReference type="SAM" id="MobiDB-lite"/>
    </source>
</evidence>
<sequence length="203" mass="22322">MPSFTIKASPGTDIWRKPPSTDVFNAPRAAHARNKTTAPLSIFRSAQISFLLHPREQYDQAGLVLSLRPTTGTAHPSSSSSSKDSSPPKWLKTGVEYYNGVPKAATVACDSWADWSLSDVKVGKDGDWVTVLVESGSDSLGQSLWVYQVVDGERVPLREVCWVFGNGEPDKWEVAVEAYACRPEKGTAEELSVEFKDFDVKWA</sequence>
<protein>
    <submittedName>
        <fullName evidence="2">Uncharacterized protein</fullName>
    </submittedName>
</protein>
<organism evidence="2 3">
    <name type="scientific">Cytospora schulzeri</name>
    <dbReference type="NCBI Taxonomy" id="448051"/>
    <lineage>
        <taxon>Eukaryota</taxon>
        <taxon>Fungi</taxon>
        <taxon>Dikarya</taxon>
        <taxon>Ascomycota</taxon>
        <taxon>Pezizomycotina</taxon>
        <taxon>Sordariomycetes</taxon>
        <taxon>Sordariomycetidae</taxon>
        <taxon>Diaporthales</taxon>
        <taxon>Cytosporaceae</taxon>
        <taxon>Cytospora</taxon>
    </lineage>
</organism>
<reference evidence="2 3" key="1">
    <citation type="submission" date="2015-09" db="EMBL/GenBank/DDBJ databases">
        <title>Host preference determinants of Valsa canker pathogens revealed by comparative genomics.</title>
        <authorList>
            <person name="Yin Z."/>
            <person name="Huang L."/>
        </authorList>
    </citation>
    <scope>NUCLEOTIDE SEQUENCE [LARGE SCALE GENOMIC DNA]</scope>
    <source>
        <strain evidence="2 3">03-1</strain>
    </source>
</reference>
<dbReference type="OrthoDB" id="42525at2759"/>
<feature type="compositionally biased region" description="Low complexity" evidence="1">
    <location>
        <begin position="76"/>
        <end position="88"/>
    </location>
</feature>